<evidence type="ECO:0008006" key="4">
    <source>
        <dbReference type="Google" id="ProtNLM"/>
    </source>
</evidence>
<feature type="transmembrane region" description="Helical" evidence="1">
    <location>
        <begin position="12"/>
        <end position="32"/>
    </location>
</feature>
<feature type="transmembrane region" description="Helical" evidence="1">
    <location>
        <begin position="271"/>
        <end position="288"/>
    </location>
</feature>
<evidence type="ECO:0000313" key="2">
    <source>
        <dbReference type="EMBL" id="SHH31267.1"/>
    </source>
</evidence>
<name>A0A1M5RY23_9FIRM</name>
<sequence length="293" mass="31955">MIDRGEVLNKLKLALSWVGGALSIIGVLFVVIRLVGYIDKLDLSWIQPIDWFAFLVLAILYAIINVALVLAWYQILVFLRAPLGLYQAAYVYGMSQLAKYVPGNIFHLASRQALGVAAGVPGWALAKSSVWEIGLIAFVGALFGLLALPLWWQSFPTFLALMLFVMVLLVVVLAIRRWLDLSLALALGWHVLFLVMSGLIFMGVLVIISPSFMTIDIVIKLVGAYVIAWLVGLITPGAPAGVGVREIVLLFLLKGVVVEVDLLLAVALGRVMTVMGDLIFFFATVFLGKKGDL</sequence>
<dbReference type="OrthoDB" id="2542372at2"/>
<protein>
    <recommendedName>
        <fullName evidence="4">Lysylphosphatidylglycerol synthase TM region</fullName>
    </recommendedName>
</protein>
<proteinExistence type="predicted"/>
<evidence type="ECO:0000313" key="3">
    <source>
        <dbReference type="Proteomes" id="UP000183954"/>
    </source>
</evidence>
<keyword evidence="1" id="KW-0812">Transmembrane</keyword>
<feature type="transmembrane region" description="Helical" evidence="1">
    <location>
        <begin position="214"/>
        <end position="235"/>
    </location>
</feature>
<keyword evidence="3" id="KW-1185">Reference proteome</keyword>
<organism evidence="2 3">
    <name type="scientific">Desulfosporosinus lacus DSM 15449</name>
    <dbReference type="NCBI Taxonomy" id="1121420"/>
    <lineage>
        <taxon>Bacteria</taxon>
        <taxon>Bacillati</taxon>
        <taxon>Bacillota</taxon>
        <taxon>Clostridia</taxon>
        <taxon>Eubacteriales</taxon>
        <taxon>Desulfitobacteriaceae</taxon>
        <taxon>Desulfosporosinus</taxon>
    </lineage>
</organism>
<feature type="transmembrane region" description="Helical" evidence="1">
    <location>
        <begin position="133"/>
        <end position="152"/>
    </location>
</feature>
<keyword evidence="1" id="KW-1133">Transmembrane helix</keyword>
<feature type="transmembrane region" description="Helical" evidence="1">
    <location>
        <begin position="158"/>
        <end position="175"/>
    </location>
</feature>
<keyword evidence="1" id="KW-0472">Membrane</keyword>
<evidence type="ECO:0000256" key="1">
    <source>
        <dbReference type="SAM" id="Phobius"/>
    </source>
</evidence>
<accession>A0A1M5RY23</accession>
<feature type="transmembrane region" description="Helical" evidence="1">
    <location>
        <begin position="187"/>
        <end position="208"/>
    </location>
</feature>
<feature type="transmembrane region" description="Helical" evidence="1">
    <location>
        <begin position="52"/>
        <end position="73"/>
    </location>
</feature>
<dbReference type="RefSeq" id="WP_073027879.1">
    <property type="nucleotide sequence ID" value="NZ_FQXJ01000003.1"/>
</dbReference>
<dbReference type="EMBL" id="FQXJ01000003">
    <property type="protein sequence ID" value="SHH31267.1"/>
    <property type="molecule type" value="Genomic_DNA"/>
</dbReference>
<gene>
    <name evidence="2" type="ORF">SAMN02746098_00696</name>
</gene>
<dbReference type="AlphaFoldDB" id="A0A1M5RY23"/>
<dbReference type="Proteomes" id="UP000183954">
    <property type="component" value="Unassembled WGS sequence"/>
</dbReference>
<dbReference type="STRING" id="1121420.SAMN02746098_00696"/>
<reference evidence="3" key="1">
    <citation type="submission" date="2016-11" db="EMBL/GenBank/DDBJ databases">
        <authorList>
            <person name="Varghese N."/>
            <person name="Submissions S."/>
        </authorList>
    </citation>
    <scope>NUCLEOTIDE SEQUENCE [LARGE SCALE GENOMIC DNA]</scope>
    <source>
        <strain evidence="3">DSM 15449</strain>
    </source>
</reference>